<evidence type="ECO:0000256" key="4">
    <source>
        <dbReference type="SAM" id="Phobius"/>
    </source>
</evidence>
<dbReference type="Gene3D" id="3.80.10.10">
    <property type="entry name" value="Ribonuclease Inhibitor"/>
    <property type="match status" value="3"/>
</dbReference>
<dbReference type="SUPFAM" id="SSF52540">
    <property type="entry name" value="P-loop containing nucleoside triphosphate hydrolases"/>
    <property type="match status" value="1"/>
</dbReference>
<feature type="domain" description="DUF4220" evidence="5">
    <location>
        <begin position="53"/>
        <end position="439"/>
    </location>
</feature>
<dbReference type="Pfam" id="PF13968">
    <property type="entry name" value="DUF4220"/>
    <property type="match status" value="1"/>
</dbReference>
<dbReference type="Proteomes" id="UP001428341">
    <property type="component" value="Unassembled WGS sequence"/>
</dbReference>
<keyword evidence="4" id="KW-1133">Transmembrane helix</keyword>
<dbReference type="Gene3D" id="3.40.50.300">
    <property type="entry name" value="P-loop containing nucleotide triphosphate hydrolases"/>
    <property type="match status" value="1"/>
</dbReference>
<feature type="transmembrane region" description="Helical" evidence="4">
    <location>
        <begin position="331"/>
        <end position="354"/>
    </location>
</feature>
<evidence type="ECO:0000256" key="2">
    <source>
        <dbReference type="ARBA" id="ARBA00022737"/>
    </source>
</evidence>
<feature type="transmembrane region" description="Helical" evidence="4">
    <location>
        <begin position="17"/>
        <end position="36"/>
    </location>
</feature>
<evidence type="ECO:0000259" key="5">
    <source>
        <dbReference type="Pfam" id="PF13968"/>
    </source>
</evidence>
<feature type="region of interest" description="Disordered" evidence="3">
    <location>
        <begin position="886"/>
        <end position="918"/>
    </location>
</feature>
<feature type="region of interest" description="Disordered" evidence="3">
    <location>
        <begin position="1061"/>
        <end position="1087"/>
    </location>
</feature>
<dbReference type="SUPFAM" id="SSF52058">
    <property type="entry name" value="L domain-like"/>
    <property type="match status" value="1"/>
</dbReference>
<evidence type="ECO:0000313" key="8">
    <source>
        <dbReference type="Proteomes" id="UP001428341"/>
    </source>
</evidence>
<evidence type="ECO:0000313" key="7">
    <source>
        <dbReference type="EMBL" id="KAK9188308.1"/>
    </source>
</evidence>
<feature type="region of interest" description="Disordered" evidence="3">
    <location>
        <begin position="1826"/>
        <end position="1856"/>
    </location>
</feature>
<protein>
    <recommendedName>
        <fullName evidence="9">DUF4220 domain-containing protein</fullName>
    </recommendedName>
</protein>
<keyword evidence="2" id="KW-0677">Repeat</keyword>
<dbReference type="InterPro" id="IPR001611">
    <property type="entry name" value="Leu-rich_rpt"/>
</dbReference>
<dbReference type="InterPro" id="IPR057135">
    <property type="entry name" value="At4g27190-like_LRR"/>
</dbReference>
<evidence type="ECO:0000256" key="1">
    <source>
        <dbReference type="ARBA" id="ARBA00022614"/>
    </source>
</evidence>
<dbReference type="SMART" id="SM00369">
    <property type="entry name" value="LRR_TYP"/>
    <property type="match status" value="3"/>
</dbReference>
<feature type="compositionally biased region" description="Basic and acidic residues" evidence="3">
    <location>
        <begin position="1061"/>
        <end position="1075"/>
    </location>
</feature>
<feature type="transmembrane region" description="Helical" evidence="4">
    <location>
        <begin position="516"/>
        <end position="539"/>
    </location>
</feature>
<dbReference type="Pfam" id="PF04578">
    <property type="entry name" value="DUF594"/>
    <property type="match status" value="1"/>
</dbReference>
<sequence length="2160" mass="244406">MAVDPIPKKWKDVWDDWNIRGIILLSLSLQTFLILFAPSRKGSGNKLLVMLIWSAYLLADWAANYAVGLISDSQGDNPGPSDPKHNNQLLAFWPTFLLLHLGGPDTITALALEDNELWLRHSLGLITQAASAVYVFLLSLPNNKVLVPSILMFIAGVIKYFERSRALYLGSVDRFRESMLSDADPGPNYAKLMEEYESKIKAQLPARIITIPEAEKKLKVELKKRALTNLDVVHYAHHYFSIFKGLLVDIIYSFRERDDSRNFFRTLHAEDSLKIIEVELNFIYEVFYTKVNVTHSWWGIIFRLTASGSVAAALCYFYFRVKKHEYEGFDVGITYTLFWGAIALDVVAFFMFIFSDWTLAALTRDRDSNSGFRIIKMVKSFFAKILQLFLYFKSPWWQDYHWEEKVTDKSNVKLKHQLLATPTLFRRWSGYVSGHNLIRFCLRRRPEKRHRVKNWFLFASERVLDCLGIGPFLEKMASSIKIFVRSGIEKTIQCLAFPFKWLTQFKCIRKCIKVSVYIWDIVIYYLWIKFILAVGCWILDFVGIKELLDGIIYVSHEPFTKELWQFIFREIETKAQYADDPEAAESISSAKGEWIMQDWDPDGVRIKELLSYVTDVAYDESILLWHIATELLYFEDKKDEHRTSSTTSDDNTIDESTNEALQKEYNDLEFSKLLSDYMMYLLIMQPTMMSAVAGIGKIRFRDTLAEAKRFFKRKVPSDEKKACEQILKVKTYVKPSAVKGDRSKSVLFDGSILAKELKKLEKRDRWELMSKVWLELLSYAATHCDPRAHAQLVSSGGELITFVWLLMAHFGLGEQFKINKGQGRSKLIFTALVCLIEKPNCDLLALLYSIVAMPSEITEQHDLGTDTIDDRKKRISDLLNKDAVSPVDPGTRKNVSTALDGNPGNGKNVPTTALDGDPGTGKNVSKIVAIVGAPGTGKTWMARHICQIAIEEGLCYETLWISVSELYKTETMPEAKSKPKDDKTGANSSTTSVHEESKTGTTDGGSGAEVYKTKTGLLEDAIDRQILSRSSTAEEWEVENYVKEEDKKTYDEMVQGKLNEKKQANEKSHAQKDAQSKLTQAASPRKNGKKEKKYDLLLVLDESGIQKNENELWKIVWFNVRALLPSIKGHRLVTIITRRKLEDTAPFTKKIPGAGMETEVTLPAPKEIEFGLLSSDETIKFLKTGSESQTHQNFLKEIARKSRGLPAAITMIEEAIARHDLVGLTLESALEKAAHYKIAAERVNPLIHCAYTMLPTDVLKFCFCHSIQFFSKYGGIHYIELITQWILEGYFDSFEHIKQKYQEGHAVLMELIDRRMLKIQEDNNVVAEGAALEMIDCLPGFLGTSRLGLAGVVNEEDQRIALGRITQIDGMIKTICDPKKWDEVSTLLIDGDRLRLEVDEGFLARMKQLHALAIFNSGFKSLDLSSKTEKKSEPEKLPMKLLVLRSCNLLNGIGDIEPLKKLTVLEISGANSVQKIPDKLLDEMTKLQSLNLSGCQMKFLPSLSKLFNLRFLILRDCSSLQKLPRINDLARLEIIDLSGATSLTFFPEQDLSKHQHLQMIDLSRTQIKRLPKFGYLKRLSRISIEGCKRVRIFPSLQNLDGLKILYLSEIEFHNFHEIKPRDSNTKSKPLFPVSLSELHLRDCPTLKRLPHIAGLKNLEVLDVSGTSDSKFAISDESFHDLDYLRELNLSNTKLKSLPPLSNLHRLRKLFLKNCELLEELPKMNGLENLEVLDLSGCSKLVEFPKLKDFPKLELLDISNTRIKVVPSEISVTSSNFVLVEKHREASGVFNLVGSLAKGRKPLILANDGQIFQSDTGIKADPSEIAATSSNVVPDKKHRQAHGEFNPAESKAKGKKPSVLVNDGGNSQSNAGMEADPSKIAAPKSANEVIDKRRGQANGVFTPAESQAKGKPSILTNDGEIVQSLEKNPELKEVRKLEISIPLSPSNEQATEGVMFSDLYRWAERKAAAKFLEIRGLKSICDGLKEILNNTEYISWVEPKPMKSLSDLDAGSLVKMEGLWIARCIEMESIFGEEKDIELARNLKILWVSNLPKVESLFNHKLQSVKNLENLKHLHLDCCPRLKCVFASPDQIPKRLEVLEIKFCDSLETVYSGDEQDECALSTLKKMFLFELPALTRLGFKNPGAQIIKGCPKLPGSSSST</sequence>
<feature type="domain" description="Disease resistance protein At4g27190-like leucine-rich repeats" evidence="6">
    <location>
        <begin position="2011"/>
        <end position="2086"/>
    </location>
</feature>
<dbReference type="Pfam" id="PF23247">
    <property type="entry name" value="LRR_RPS2"/>
    <property type="match status" value="1"/>
</dbReference>
<keyword evidence="8" id="KW-1185">Reference proteome</keyword>
<name>A0AAP0LWG0_9ROSI</name>
<dbReference type="EMBL" id="JBCGBO010000007">
    <property type="protein sequence ID" value="KAK9188308.1"/>
    <property type="molecule type" value="Genomic_DNA"/>
</dbReference>
<feature type="compositionally biased region" description="Basic and acidic residues" evidence="3">
    <location>
        <begin position="971"/>
        <end position="984"/>
    </location>
</feature>
<proteinExistence type="predicted"/>
<evidence type="ECO:0000259" key="6">
    <source>
        <dbReference type="Pfam" id="PF23247"/>
    </source>
</evidence>
<dbReference type="InterPro" id="IPR007658">
    <property type="entry name" value="DUF594"/>
</dbReference>
<dbReference type="InterPro" id="IPR027417">
    <property type="entry name" value="P-loop_NTPase"/>
</dbReference>
<dbReference type="PROSITE" id="PS51450">
    <property type="entry name" value="LRR"/>
    <property type="match status" value="2"/>
</dbReference>
<organism evidence="7 8">
    <name type="scientific">Citrus x changshan-huyou</name>
    <dbReference type="NCBI Taxonomy" id="2935761"/>
    <lineage>
        <taxon>Eukaryota</taxon>
        <taxon>Viridiplantae</taxon>
        <taxon>Streptophyta</taxon>
        <taxon>Embryophyta</taxon>
        <taxon>Tracheophyta</taxon>
        <taxon>Spermatophyta</taxon>
        <taxon>Magnoliopsida</taxon>
        <taxon>eudicotyledons</taxon>
        <taxon>Gunneridae</taxon>
        <taxon>Pentapetalae</taxon>
        <taxon>rosids</taxon>
        <taxon>malvids</taxon>
        <taxon>Sapindales</taxon>
        <taxon>Rutaceae</taxon>
        <taxon>Aurantioideae</taxon>
        <taxon>Citrus</taxon>
    </lineage>
</organism>
<gene>
    <name evidence="7" type="ORF">WN944_019709</name>
</gene>
<dbReference type="PRINTS" id="PR00364">
    <property type="entry name" value="DISEASERSIST"/>
</dbReference>
<keyword evidence="4" id="KW-0812">Transmembrane</keyword>
<dbReference type="PANTHER" id="PTHR31325">
    <property type="entry name" value="OS01G0798800 PROTEIN-RELATED"/>
    <property type="match status" value="1"/>
</dbReference>
<comment type="caution">
    <text evidence="7">The sequence shown here is derived from an EMBL/GenBank/DDBJ whole genome shotgun (WGS) entry which is preliminary data.</text>
</comment>
<feature type="transmembrane region" description="Helical" evidence="4">
    <location>
        <begin position="297"/>
        <end position="319"/>
    </location>
</feature>
<dbReference type="InterPro" id="IPR025315">
    <property type="entry name" value="DUF4220"/>
</dbReference>
<dbReference type="InterPro" id="IPR032675">
    <property type="entry name" value="LRR_dom_sf"/>
</dbReference>
<keyword evidence="1" id="KW-0433">Leucine-rich repeat</keyword>
<accession>A0AAP0LWG0</accession>
<evidence type="ECO:0008006" key="9">
    <source>
        <dbReference type="Google" id="ProtNLM"/>
    </source>
</evidence>
<feature type="transmembrane region" description="Helical" evidence="4">
    <location>
        <begin position="48"/>
        <end position="70"/>
    </location>
</feature>
<keyword evidence="4" id="KW-0472">Membrane</keyword>
<evidence type="ECO:0000256" key="3">
    <source>
        <dbReference type="SAM" id="MobiDB-lite"/>
    </source>
</evidence>
<feature type="region of interest" description="Disordered" evidence="3">
    <location>
        <begin position="971"/>
        <end position="1009"/>
    </location>
</feature>
<dbReference type="InterPro" id="IPR003591">
    <property type="entry name" value="Leu-rich_rpt_typical-subtyp"/>
</dbReference>
<reference evidence="7 8" key="1">
    <citation type="submission" date="2024-05" db="EMBL/GenBank/DDBJ databases">
        <title>Haplotype-resolved chromosome-level genome assembly of Huyou (Citrus changshanensis).</title>
        <authorList>
            <person name="Miao C."/>
            <person name="Chen W."/>
            <person name="Wu Y."/>
            <person name="Wang L."/>
            <person name="Zhao S."/>
            <person name="Grierson D."/>
            <person name="Xu C."/>
            <person name="Chen K."/>
        </authorList>
    </citation>
    <scope>NUCLEOTIDE SEQUENCE [LARGE SCALE GENOMIC DNA]</scope>
    <source>
        <strain evidence="7">01-14</strain>
        <tissue evidence="7">Leaf</tissue>
    </source>
</reference>
<feature type="transmembrane region" description="Helical" evidence="4">
    <location>
        <begin position="90"/>
        <end position="112"/>
    </location>
</feature>